<dbReference type="AlphaFoldDB" id="A0A543B0X5"/>
<gene>
    <name evidence="1" type="ORF">FB566_4079</name>
</gene>
<dbReference type="Proteomes" id="UP000317043">
    <property type="component" value="Unassembled WGS sequence"/>
</dbReference>
<organism evidence="1 2">
    <name type="scientific">Stackebrandtia endophytica</name>
    <dbReference type="NCBI Taxonomy" id="1496996"/>
    <lineage>
        <taxon>Bacteria</taxon>
        <taxon>Bacillati</taxon>
        <taxon>Actinomycetota</taxon>
        <taxon>Actinomycetes</taxon>
        <taxon>Glycomycetales</taxon>
        <taxon>Glycomycetaceae</taxon>
        <taxon>Stackebrandtia</taxon>
    </lineage>
</organism>
<accession>A0A543B0X5</accession>
<evidence type="ECO:0000313" key="2">
    <source>
        <dbReference type="Proteomes" id="UP000317043"/>
    </source>
</evidence>
<dbReference type="EMBL" id="VFOW01000001">
    <property type="protein sequence ID" value="TQL78491.1"/>
    <property type="molecule type" value="Genomic_DNA"/>
</dbReference>
<name>A0A543B0X5_9ACTN</name>
<reference evidence="1 2" key="1">
    <citation type="submission" date="2019-06" db="EMBL/GenBank/DDBJ databases">
        <title>Sequencing the genomes of 1000 actinobacteria strains.</title>
        <authorList>
            <person name="Klenk H.-P."/>
        </authorList>
    </citation>
    <scope>NUCLEOTIDE SEQUENCE [LARGE SCALE GENOMIC DNA]</scope>
    <source>
        <strain evidence="1 2">DSM 45928</strain>
    </source>
</reference>
<evidence type="ECO:0000313" key="1">
    <source>
        <dbReference type="EMBL" id="TQL78491.1"/>
    </source>
</evidence>
<keyword evidence="2" id="KW-1185">Reference proteome</keyword>
<dbReference type="RefSeq" id="WP_170183380.1">
    <property type="nucleotide sequence ID" value="NZ_JBHTGS010000003.1"/>
</dbReference>
<dbReference type="InParanoid" id="A0A543B0X5"/>
<protein>
    <submittedName>
        <fullName evidence="1">Uncharacterized protein</fullName>
    </submittedName>
</protein>
<sequence length="50" mass="5605">MRQVHVGTRVQLDDLAETFPLELGIDDRRFVGSSLANRFLAGIRPPVGRQ</sequence>
<comment type="caution">
    <text evidence="1">The sequence shown here is derived from an EMBL/GenBank/DDBJ whole genome shotgun (WGS) entry which is preliminary data.</text>
</comment>
<proteinExistence type="predicted"/>